<dbReference type="STRING" id="445961.IW15_03400"/>
<keyword evidence="2" id="KW-1185">Reference proteome</keyword>
<name>A0A086ACS6_9FLAO</name>
<protein>
    <submittedName>
        <fullName evidence="1">Uncharacterized protein</fullName>
    </submittedName>
</protein>
<evidence type="ECO:0000313" key="1">
    <source>
        <dbReference type="EMBL" id="KFF14490.1"/>
    </source>
</evidence>
<reference evidence="1 2" key="1">
    <citation type="submission" date="2014-07" db="EMBL/GenBank/DDBJ databases">
        <title>Genome of Chryseobacterium soli DSM 19298.</title>
        <authorList>
            <person name="Stropko S.J."/>
            <person name="Pipes S.E."/>
            <person name="Newman J."/>
        </authorList>
    </citation>
    <scope>NUCLEOTIDE SEQUENCE [LARGE SCALE GENOMIC DNA]</scope>
    <source>
        <strain evidence="1 2">DSM 19298</strain>
    </source>
</reference>
<dbReference type="Proteomes" id="UP000028705">
    <property type="component" value="Unassembled WGS sequence"/>
</dbReference>
<evidence type="ECO:0000313" key="2">
    <source>
        <dbReference type="Proteomes" id="UP000028705"/>
    </source>
</evidence>
<dbReference type="AlphaFoldDB" id="A0A086ACS6"/>
<dbReference type="EMBL" id="JPRH01000001">
    <property type="protein sequence ID" value="KFF14490.1"/>
    <property type="molecule type" value="Genomic_DNA"/>
</dbReference>
<accession>A0A086ACS6</accession>
<comment type="caution">
    <text evidence="1">The sequence shown here is derived from an EMBL/GenBank/DDBJ whole genome shotgun (WGS) entry which is preliminary data.</text>
</comment>
<proteinExistence type="predicted"/>
<gene>
    <name evidence="1" type="ORF">IW15_03400</name>
</gene>
<organism evidence="1 2">
    <name type="scientific">Chryseobacterium soli</name>
    <dbReference type="NCBI Taxonomy" id="445961"/>
    <lineage>
        <taxon>Bacteria</taxon>
        <taxon>Pseudomonadati</taxon>
        <taxon>Bacteroidota</taxon>
        <taxon>Flavobacteriia</taxon>
        <taxon>Flavobacteriales</taxon>
        <taxon>Weeksellaceae</taxon>
        <taxon>Chryseobacterium group</taxon>
        <taxon>Chryseobacterium</taxon>
    </lineage>
</organism>
<dbReference type="eggNOG" id="ENOG503437I">
    <property type="taxonomic scope" value="Bacteria"/>
</dbReference>
<sequence>MGVSTTTPQKALHISGTTSSTAITGTSVNIVRPTIRVDGLNNTNQSTTDKLRPVSVSDKGDLVLSNALVKPLVIIDPINTSNTEKDYILPAVTINQTSGSTTTNAVIRSFNFTLTSPSLVKFSTVTSFQFLRASDGGVVTDGSNRAWGTRFRFSAAPAGISTAANAYFGESIRAYNNAVNTTDATGTFYTASDDTLSLPAGTYTLDVNLFAATNATQTPLRIICGSGTDTISIVAFPVQ</sequence>